<sequence length="427" mass="49149">MSDRNNSDSGGPSPKADDGPTPENANAEMEAETLESETMLAQFLSPDGPQHHLKLYQNNNFKLVRVVYEDDQLSMTSVVPAENATILDDVMSKGYNVVSHMWGPPDELVDWKDSGVLDEQGNPIRAAKIRDGKQSTILNLFKDYPGYWWIDLFCADTEHTPRGIMGHIYKFSNLCFALLDCTNDSIKYLTTHEKTLQDWSEKLRPGIIDDNAMKAYYDRTPIIEGMDWRRAMRFIFDENEAFADALSDVMDCKFFQRVGTLQEAVLPHTVLLMAEMGWDGSTTLDMKLLRGITGSMCKTVRKARQDIGNETISQHLQRITTMADEIDLIWNLKEYGQQQLEDHQLLKKILIDFRRSGRRCTHARDYVHGIIGMLQIHIPMSDDCMVIWEGFRDELRKRKVHVNKQFDFSEATHMGWVYSRIHFQDHA</sequence>
<evidence type="ECO:0000313" key="4">
    <source>
        <dbReference type="Proteomes" id="UP000027586"/>
    </source>
</evidence>
<dbReference type="Proteomes" id="UP000027586">
    <property type="component" value="Unassembled WGS sequence"/>
</dbReference>
<protein>
    <recommendedName>
        <fullName evidence="2">Heterokaryon incompatibility domain-containing protein</fullName>
    </recommendedName>
</protein>
<proteinExistence type="predicted"/>
<keyword evidence="4" id="KW-1185">Reference proteome</keyword>
<evidence type="ECO:0000313" key="3">
    <source>
        <dbReference type="EMBL" id="CDH48863.1"/>
    </source>
</evidence>
<reference evidence="3" key="1">
    <citation type="submission" date="2013-08" db="EMBL/GenBank/DDBJ databases">
        <title>Gene expansion shapes genome architecture in the human pathogen Lichtheimia corymbifera: an evolutionary genomics analysis in the ancient terrestrial Mucorales (Mucoromycotina).</title>
        <authorList>
            <person name="Schwartze V.U."/>
            <person name="Winter S."/>
            <person name="Shelest E."/>
            <person name="Marcet-Houben M."/>
            <person name="Horn F."/>
            <person name="Wehner S."/>
            <person name="Hoffmann K."/>
            <person name="Riege K."/>
            <person name="Sammeth M."/>
            <person name="Nowrousian M."/>
            <person name="Valiante V."/>
            <person name="Linde J."/>
            <person name="Jacobsen I.D."/>
            <person name="Marz M."/>
            <person name="Brakhage A.A."/>
            <person name="Gabaldon T."/>
            <person name="Bocker S."/>
            <person name="Voigt K."/>
        </authorList>
    </citation>
    <scope>NUCLEOTIDE SEQUENCE [LARGE SCALE GENOMIC DNA]</scope>
    <source>
        <strain evidence="3">FSU 9682</strain>
    </source>
</reference>
<feature type="domain" description="Heterokaryon incompatibility" evidence="2">
    <location>
        <begin position="95"/>
        <end position="263"/>
    </location>
</feature>
<dbReference type="Pfam" id="PF06985">
    <property type="entry name" value="HET"/>
    <property type="match status" value="1"/>
</dbReference>
<evidence type="ECO:0000256" key="1">
    <source>
        <dbReference type="SAM" id="MobiDB-lite"/>
    </source>
</evidence>
<evidence type="ECO:0000259" key="2">
    <source>
        <dbReference type="Pfam" id="PF06985"/>
    </source>
</evidence>
<dbReference type="PANTHER" id="PTHR24148">
    <property type="entry name" value="ANKYRIN REPEAT DOMAIN-CONTAINING PROTEIN 39 HOMOLOG-RELATED"/>
    <property type="match status" value="1"/>
</dbReference>
<gene>
    <name evidence="3" type="ORF">LCOR_00632.1</name>
</gene>
<accession>A0A068RFC2</accession>
<dbReference type="InterPro" id="IPR010730">
    <property type="entry name" value="HET"/>
</dbReference>
<dbReference type="EMBL" id="CBTN010000002">
    <property type="protein sequence ID" value="CDH48863.1"/>
    <property type="molecule type" value="Genomic_DNA"/>
</dbReference>
<dbReference type="AlphaFoldDB" id="A0A068RFC2"/>
<feature type="region of interest" description="Disordered" evidence="1">
    <location>
        <begin position="1"/>
        <end position="36"/>
    </location>
</feature>
<organism evidence="3 4">
    <name type="scientific">Lichtheimia corymbifera JMRC:FSU:9682</name>
    <dbReference type="NCBI Taxonomy" id="1263082"/>
    <lineage>
        <taxon>Eukaryota</taxon>
        <taxon>Fungi</taxon>
        <taxon>Fungi incertae sedis</taxon>
        <taxon>Mucoromycota</taxon>
        <taxon>Mucoromycotina</taxon>
        <taxon>Mucoromycetes</taxon>
        <taxon>Mucorales</taxon>
        <taxon>Lichtheimiaceae</taxon>
        <taxon>Lichtheimia</taxon>
    </lineage>
</organism>
<comment type="caution">
    <text evidence="3">The sequence shown here is derived from an EMBL/GenBank/DDBJ whole genome shotgun (WGS) entry which is preliminary data.</text>
</comment>
<dbReference type="InterPro" id="IPR052895">
    <property type="entry name" value="HetReg/Transcr_Mod"/>
</dbReference>
<dbReference type="OrthoDB" id="2157530at2759"/>
<dbReference type="PANTHER" id="PTHR24148:SF64">
    <property type="entry name" value="HETEROKARYON INCOMPATIBILITY DOMAIN-CONTAINING PROTEIN"/>
    <property type="match status" value="1"/>
</dbReference>
<name>A0A068RFC2_9FUNG</name>
<dbReference type="VEuPathDB" id="FungiDB:LCOR_00632.1"/>